<evidence type="ECO:0000313" key="5">
    <source>
        <dbReference type="EMBL" id="MBC9225568.1"/>
    </source>
</evidence>
<dbReference type="InterPro" id="IPR046335">
    <property type="entry name" value="LacI/GalR-like_sensor"/>
</dbReference>
<reference evidence="5" key="1">
    <citation type="submission" date="2020-09" db="EMBL/GenBank/DDBJ databases">
        <title>Novel species in genus Aeromicrobium.</title>
        <authorList>
            <person name="Zhang G."/>
        </authorList>
    </citation>
    <scope>NUCLEOTIDE SEQUENCE</scope>
    <source>
        <strain evidence="5">Zg-636</strain>
    </source>
</reference>
<keyword evidence="2 5" id="KW-0238">DNA-binding</keyword>
<evidence type="ECO:0000256" key="2">
    <source>
        <dbReference type="ARBA" id="ARBA00023125"/>
    </source>
</evidence>
<dbReference type="InterPro" id="IPR010982">
    <property type="entry name" value="Lambda_DNA-bd_dom_sf"/>
</dbReference>
<dbReference type="InterPro" id="IPR028082">
    <property type="entry name" value="Peripla_BP_I"/>
</dbReference>
<dbReference type="SMART" id="SM00354">
    <property type="entry name" value="HTH_LACI"/>
    <property type="match status" value="1"/>
</dbReference>
<protein>
    <submittedName>
        <fullName evidence="5">LacI family DNA-binding transcriptional regulator</fullName>
    </submittedName>
</protein>
<dbReference type="CDD" id="cd01392">
    <property type="entry name" value="HTH_LacI"/>
    <property type="match status" value="1"/>
</dbReference>
<dbReference type="PANTHER" id="PTHR30146:SF138">
    <property type="entry name" value="TRANSCRIPTIONAL REGULATORY PROTEIN"/>
    <property type="match status" value="1"/>
</dbReference>
<evidence type="ECO:0000256" key="1">
    <source>
        <dbReference type="ARBA" id="ARBA00023015"/>
    </source>
</evidence>
<dbReference type="EMBL" id="JACTVM010000001">
    <property type="protein sequence ID" value="MBC9225568.1"/>
    <property type="molecule type" value="Genomic_DNA"/>
</dbReference>
<dbReference type="SUPFAM" id="SSF53822">
    <property type="entry name" value="Periplasmic binding protein-like I"/>
    <property type="match status" value="1"/>
</dbReference>
<dbReference type="SUPFAM" id="SSF47413">
    <property type="entry name" value="lambda repressor-like DNA-binding domains"/>
    <property type="match status" value="1"/>
</dbReference>
<evidence type="ECO:0000259" key="4">
    <source>
        <dbReference type="PROSITE" id="PS50932"/>
    </source>
</evidence>
<dbReference type="CDD" id="cd06267">
    <property type="entry name" value="PBP1_LacI_sugar_binding-like"/>
    <property type="match status" value="1"/>
</dbReference>
<dbReference type="Pfam" id="PF00356">
    <property type="entry name" value="LacI"/>
    <property type="match status" value="1"/>
</dbReference>
<gene>
    <name evidence="5" type="ORF">IBG24_04470</name>
</gene>
<dbReference type="GO" id="GO:0000976">
    <property type="term" value="F:transcription cis-regulatory region binding"/>
    <property type="evidence" value="ECO:0007669"/>
    <property type="project" value="TreeGrafter"/>
</dbReference>
<dbReference type="PANTHER" id="PTHR30146">
    <property type="entry name" value="LACI-RELATED TRANSCRIPTIONAL REPRESSOR"/>
    <property type="match status" value="1"/>
</dbReference>
<dbReference type="AlphaFoldDB" id="A0A8I0EUE7"/>
<dbReference type="PROSITE" id="PS50932">
    <property type="entry name" value="HTH_LACI_2"/>
    <property type="match status" value="1"/>
</dbReference>
<dbReference type="Gene3D" id="1.10.260.40">
    <property type="entry name" value="lambda repressor-like DNA-binding domains"/>
    <property type="match status" value="1"/>
</dbReference>
<dbReference type="PRINTS" id="PR00036">
    <property type="entry name" value="HTHLACI"/>
</dbReference>
<dbReference type="RefSeq" id="WP_187768726.1">
    <property type="nucleotide sequence ID" value="NZ_JACTVM010000001.1"/>
</dbReference>
<keyword evidence="3" id="KW-0804">Transcription</keyword>
<dbReference type="InterPro" id="IPR000843">
    <property type="entry name" value="HTH_LacI"/>
</dbReference>
<dbReference type="Gene3D" id="3.40.50.2300">
    <property type="match status" value="2"/>
</dbReference>
<organism evidence="5 6">
    <name type="scientific">Aeromicrobium senzhongii</name>
    <dbReference type="NCBI Taxonomy" id="2663859"/>
    <lineage>
        <taxon>Bacteria</taxon>
        <taxon>Bacillati</taxon>
        <taxon>Actinomycetota</taxon>
        <taxon>Actinomycetes</taxon>
        <taxon>Propionibacteriales</taxon>
        <taxon>Nocardioidaceae</taxon>
        <taxon>Aeromicrobium</taxon>
    </lineage>
</organism>
<proteinExistence type="predicted"/>
<evidence type="ECO:0000313" key="6">
    <source>
        <dbReference type="Proteomes" id="UP000620591"/>
    </source>
</evidence>
<dbReference type="Pfam" id="PF13377">
    <property type="entry name" value="Peripla_BP_3"/>
    <property type="match status" value="1"/>
</dbReference>
<comment type="caution">
    <text evidence="5">The sequence shown here is derived from an EMBL/GenBank/DDBJ whole genome shotgun (WGS) entry which is preliminary data.</text>
</comment>
<sequence length="334" mass="36124">MTGREGRPTIYDVARLARVSIATVSHVLNRPERVGAATRERVLAVIDDLQFVPKEAAVSRARRGTGRIGVLAPFTSYPSYLQRLAGVLENRSGRTEVVVFDHDSVAADPHPLLASLPASGRLDGLIIMGVPLDRELAERQARRGLPTVLVDSEHEGFSSVSVSDDHGGLVVGRHLAELGHRHIAFLAEEQVSNDYLSPGQRRWRAVERAFSEAGLPEGAIRRVVCGPDFAGAREAVHEILELDPRPTAVFAHHDELAAGVVTAARQLGLRVPEDLAVIGYDGGVLADALQLTTVVQPLRESGVVGRRLLMARLDGDTTTQQIMLEPRLSRGVTT</sequence>
<dbReference type="PROSITE" id="PS00356">
    <property type="entry name" value="HTH_LACI_1"/>
    <property type="match status" value="1"/>
</dbReference>
<name>A0A8I0EUE7_9ACTN</name>
<feature type="domain" description="HTH lacI-type" evidence="4">
    <location>
        <begin position="8"/>
        <end position="62"/>
    </location>
</feature>
<keyword evidence="1" id="KW-0805">Transcription regulation</keyword>
<dbReference type="GO" id="GO:0003700">
    <property type="term" value="F:DNA-binding transcription factor activity"/>
    <property type="evidence" value="ECO:0007669"/>
    <property type="project" value="TreeGrafter"/>
</dbReference>
<accession>A0A8I0EUE7</accession>
<dbReference type="Proteomes" id="UP000620591">
    <property type="component" value="Unassembled WGS sequence"/>
</dbReference>
<evidence type="ECO:0000256" key="3">
    <source>
        <dbReference type="ARBA" id="ARBA00023163"/>
    </source>
</evidence>